<gene>
    <name evidence="2" type="ORF">Cgig2_003855</name>
</gene>
<dbReference type="Proteomes" id="UP001153076">
    <property type="component" value="Unassembled WGS sequence"/>
</dbReference>
<evidence type="ECO:0000256" key="1">
    <source>
        <dbReference type="SAM" id="MobiDB-lite"/>
    </source>
</evidence>
<sequence length="283" mass="32327">MEIGLSTKHKLVFVLGTLNNPDDDPIKVAQWEACIIWRHRLDRGGSGLGWRGHRSGKWRNGQAQWGNMTKRTTMKASQKKGGCLTAPSEKQHETRQRTAAGAIDGNTGAAAEREEEIDRMGQHWKPTVGWPEMTHRRFSLSQGCRKYKLIKDVYSVKQDGHSEELKLFQFLNGLDEKYQTLRSQILIMNPLPPVDTACRMIQQEELQRDVLEIGKHTKYDASALYSKGGVDKGAMRCTVCEIRGHSKEKCWQVIGYPNWHPKLKKLPHKKDQGHSRMLEGKKM</sequence>
<organism evidence="2 3">
    <name type="scientific">Carnegiea gigantea</name>
    <dbReference type="NCBI Taxonomy" id="171969"/>
    <lineage>
        <taxon>Eukaryota</taxon>
        <taxon>Viridiplantae</taxon>
        <taxon>Streptophyta</taxon>
        <taxon>Embryophyta</taxon>
        <taxon>Tracheophyta</taxon>
        <taxon>Spermatophyta</taxon>
        <taxon>Magnoliopsida</taxon>
        <taxon>eudicotyledons</taxon>
        <taxon>Gunneridae</taxon>
        <taxon>Pentapetalae</taxon>
        <taxon>Caryophyllales</taxon>
        <taxon>Cactineae</taxon>
        <taxon>Cactaceae</taxon>
        <taxon>Cactoideae</taxon>
        <taxon>Echinocereeae</taxon>
        <taxon>Carnegiea</taxon>
    </lineage>
</organism>
<accession>A0A9Q1K382</accession>
<comment type="caution">
    <text evidence="2">The sequence shown here is derived from an EMBL/GenBank/DDBJ whole genome shotgun (WGS) entry which is preliminary data.</text>
</comment>
<proteinExistence type="predicted"/>
<dbReference type="EMBL" id="JAKOGI010000382">
    <property type="protein sequence ID" value="KAJ8435832.1"/>
    <property type="molecule type" value="Genomic_DNA"/>
</dbReference>
<dbReference type="OrthoDB" id="913992at2759"/>
<reference evidence="2" key="1">
    <citation type="submission" date="2022-04" db="EMBL/GenBank/DDBJ databases">
        <title>Carnegiea gigantea Genome sequencing and assembly v2.</title>
        <authorList>
            <person name="Copetti D."/>
            <person name="Sanderson M.J."/>
            <person name="Burquez A."/>
            <person name="Wojciechowski M.F."/>
        </authorList>
    </citation>
    <scope>NUCLEOTIDE SEQUENCE</scope>
    <source>
        <strain evidence="2">SGP5-SGP5p</strain>
        <tissue evidence="2">Aerial part</tissue>
    </source>
</reference>
<name>A0A9Q1K382_9CARY</name>
<evidence type="ECO:0000313" key="3">
    <source>
        <dbReference type="Proteomes" id="UP001153076"/>
    </source>
</evidence>
<dbReference type="PANTHER" id="PTHR34222">
    <property type="entry name" value="GAG_PRE-INTEGRS DOMAIN-CONTAINING PROTEIN"/>
    <property type="match status" value="1"/>
</dbReference>
<dbReference type="PANTHER" id="PTHR34222:SF97">
    <property type="entry name" value="CATALYTIC REGION, PUTATIVE-RELATED"/>
    <property type="match status" value="1"/>
</dbReference>
<evidence type="ECO:0000313" key="2">
    <source>
        <dbReference type="EMBL" id="KAJ8435832.1"/>
    </source>
</evidence>
<dbReference type="AlphaFoldDB" id="A0A9Q1K382"/>
<feature type="region of interest" description="Disordered" evidence="1">
    <location>
        <begin position="71"/>
        <end position="98"/>
    </location>
</feature>
<keyword evidence="3" id="KW-1185">Reference proteome</keyword>
<protein>
    <submittedName>
        <fullName evidence="2">Uncharacterized protein</fullName>
    </submittedName>
</protein>